<comment type="caution">
    <text evidence="1">The sequence shown here is derived from an EMBL/GenBank/DDBJ whole genome shotgun (WGS) entry which is preliminary data.</text>
</comment>
<keyword evidence="2" id="KW-1185">Reference proteome</keyword>
<dbReference type="RefSeq" id="WP_190239989.1">
    <property type="nucleotide sequence ID" value="NZ_QFGA01000001.1"/>
</dbReference>
<dbReference type="PANTHER" id="PTHR35810:SF1">
    <property type="entry name" value="CYTOPLASMIC PROTEIN"/>
    <property type="match status" value="1"/>
</dbReference>
<evidence type="ECO:0000313" key="2">
    <source>
        <dbReference type="Proteomes" id="UP000298324"/>
    </source>
</evidence>
<dbReference type="PIRSF" id="PIRSF015268">
    <property type="entry name" value="Virulence_RhuM"/>
    <property type="match status" value="1"/>
</dbReference>
<dbReference type="InterPro" id="IPR011204">
    <property type="entry name" value="Virulence_RhuM-like"/>
</dbReference>
<dbReference type="Proteomes" id="UP000298324">
    <property type="component" value="Unassembled WGS sequence"/>
</dbReference>
<dbReference type="PANTHER" id="PTHR35810">
    <property type="entry name" value="CYTOPLASMIC PROTEIN-RELATED"/>
    <property type="match status" value="1"/>
</dbReference>
<reference evidence="1 2" key="1">
    <citation type="journal article" date="2018" name="Environ. Microbiol.">
        <title>Novel energy conservation strategies and behaviour of Pelotomaculum schinkii driving syntrophic propionate catabolism.</title>
        <authorList>
            <person name="Hidalgo-Ahumada C.A.P."/>
            <person name="Nobu M.K."/>
            <person name="Narihiro T."/>
            <person name="Tamaki H."/>
            <person name="Liu W.T."/>
            <person name="Kamagata Y."/>
            <person name="Stams A.J.M."/>
            <person name="Imachi H."/>
            <person name="Sousa D.Z."/>
        </authorList>
    </citation>
    <scope>NUCLEOTIDE SEQUENCE [LARGE SCALE GENOMIC DNA]</scope>
    <source>
        <strain evidence="1 2">HH</strain>
    </source>
</reference>
<proteinExistence type="predicted"/>
<protein>
    <recommendedName>
        <fullName evidence="3">Bro-N domain-containing protein</fullName>
    </recommendedName>
</protein>
<dbReference type="EMBL" id="QFGA01000001">
    <property type="protein sequence ID" value="TEB08353.1"/>
    <property type="molecule type" value="Genomic_DNA"/>
</dbReference>
<organism evidence="1 2">
    <name type="scientific">Pelotomaculum schinkii</name>
    <dbReference type="NCBI Taxonomy" id="78350"/>
    <lineage>
        <taxon>Bacteria</taxon>
        <taxon>Bacillati</taxon>
        <taxon>Bacillota</taxon>
        <taxon>Clostridia</taxon>
        <taxon>Eubacteriales</taxon>
        <taxon>Desulfotomaculaceae</taxon>
        <taxon>Pelotomaculum</taxon>
    </lineage>
</organism>
<dbReference type="Pfam" id="PF13310">
    <property type="entry name" value="Virulence_RhuM"/>
    <property type="match status" value="1"/>
</dbReference>
<dbReference type="AlphaFoldDB" id="A0A4Y7RHT6"/>
<name>A0A4Y7RHT6_9FIRM</name>
<sequence>MKREDKIILYTTESGNVTVSVRFEDENFWMTQKAIAELFETTTANINIHIKNILDDEELDADSTIKDFLIVQTEGKREVSRKVQFYSLDMIIAVGYRVNSKKATRFRQWATKTLHEYIQKGFVLNDELLKNSKPFGKDYFDELLERIREIRASERRAYQKIADVFEQCSYDYDKNSSLTREFYSFVQNKLHYAITGKTAAELIAERVSLEHPTMGLTTWKAAPDGKILKRDVVIAKNYLNEKELSRLNRIVNMFIDYAELMAEDEVPMSMADWLRETDNFLKNNRRKVLEGKGTISHEDAVKKAEDIYEQFRVRQDRDYISQFDREMAKYLKGEGGKDK</sequence>
<evidence type="ECO:0000313" key="1">
    <source>
        <dbReference type="EMBL" id="TEB08353.1"/>
    </source>
</evidence>
<evidence type="ECO:0008006" key="3">
    <source>
        <dbReference type="Google" id="ProtNLM"/>
    </source>
</evidence>
<accession>A0A4Y7RHT6</accession>
<gene>
    <name evidence="1" type="ORF">Psch_01916</name>
</gene>